<dbReference type="Pfam" id="PF00361">
    <property type="entry name" value="Proton_antipo_M"/>
    <property type="match status" value="1"/>
</dbReference>
<accession>A0A6C0U7W0</accession>
<dbReference type="PRINTS" id="PR01436">
    <property type="entry name" value="NADHDHGNASE2"/>
</dbReference>
<sequence>MLTNPKTLMFMLTLISGTLISVSATSWYGAWMGLEINLLSFVPLISSTNNQRMTESALKYFLIQALASMVLLMAVIMMSFNQNIIEQMTNAMMTTALTLKLGAAPMHFWMPEVMEGMNWGNCIILMTWQKLAPLTLLSYNTSPVTLIVMITISSVFIGAIGGLNQTSLRKIMAFSSINHAGWLIGAMLCNNTSWFLYFTLYTILTLMATSIFMTSKTFHINQTFNAKMDPLTKLAIFTGLLSLGGLPPFLGFLPKWIVIMTMTQSLYIFTIIVMVMTALITLYYYMRIAYSAFILTHSTANWTPNKISWEEKTTSMSVIILSLTGLMMTPLIMGLTM</sequence>
<feature type="transmembrane region" description="Helical" evidence="18">
    <location>
        <begin position="7"/>
        <end position="30"/>
    </location>
</feature>
<comment type="function">
    <text evidence="18">Core subunit of the mitochondrial membrane respiratory chain NADH dehydrogenase (Complex I) which catalyzes electron transfer from NADH through the respiratory chain, using ubiquinone as an electron acceptor. Essential for the catalytic activity and assembly of complex I.</text>
</comment>
<geneLocation type="mitochondrion" evidence="20"/>
<feature type="transmembrane region" description="Helical" evidence="18">
    <location>
        <begin position="234"/>
        <end position="253"/>
    </location>
</feature>
<dbReference type="GO" id="GO:0006120">
    <property type="term" value="P:mitochondrial electron transport, NADH to ubiquinone"/>
    <property type="evidence" value="ECO:0007669"/>
    <property type="project" value="InterPro"/>
</dbReference>
<keyword evidence="6" id="KW-0813">Transport</keyword>
<dbReference type="CTD" id="4536"/>
<evidence type="ECO:0000256" key="5">
    <source>
        <dbReference type="ARBA" id="ARBA00021008"/>
    </source>
</evidence>
<dbReference type="EMBL" id="MK301436">
    <property type="protein sequence ID" value="QIB71360.1"/>
    <property type="molecule type" value="Genomic_DNA"/>
</dbReference>
<dbReference type="InterPro" id="IPR050175">
    <property type="entry name" value="Complex_I_Subunit_2"/>
</dbReference>
<evidence type="ECO:0000256" key="10">
    <source>
        <dbReference type="ARBA" id="ARBA00022967"/>
    </source>
</evidence>
<evidence type="ECO:0000259" key="19">
    <source>
        <dbReference type="Pfam" id="PF00361"/>
    </source>
</evidence>
<keyword evidence="10 18" id="KW-1278">Translocase</keyword>
<keyword evidence="13 18" id="KW-0520">NAD</keyword>
<proteinExistence type="inferred from homology"/>
<evidence type="ECO:0000256" key="16">
    <source>
        <dbReference type="ARBA" id="ARBA00023136"/>
    </source>
</evidence>
<evidence type="ECO:0000256" key="9">
    <source>
        <dbReference type="ARBA" id="ARBA00022792"/>
    </source>
</evidence>
<dbReference type="InterPro" id="IPR003917">
    <property type="entry name" value="NADH_UbQ_OxRdtase_chain2"/>
</dbReference>
<comment type="function">
    <text evidence="1">Core subunit of the mitochondrial membrane respiratory chain NADH dehydrogenase (Complex I) that is believed to belong to the minimal assembly required for catalysis. Complex I functions in the transfer of electrons from NADH to the respiratory chain. The immediate electron acceptor for the enzyme is believed to be ubiquinone.</text>
</comment>
<evidence type="ECO:0000256" key="4">
    <source>
        <dbReference type="ARBA" id="ARBA00012944"/>
    </source>
</evidence>
<gene>
    <name evidence="20" type="primary">ND2</name>
</gene>
<feature type="transmembrane region" description="Helical" evidence="18">
    <location>
        <begin position="265"/>
        <end position="285"/>
    </location>
</feature>
<evidence type="ECO:0000256" key="12">
    <source>
        <dbReference type="ARBA" id="ARBA00022989"/>
    </source>
</evidence>
<feature type="transmembrane region" description="Helical" evidence="18">
    <location>
        <begin position="316"/>
        <end position="335"/>
    </location>
</feature>
<keyword evidence="14 18" id="KW-0830">Ubiquinone</keyword>
<dbReference type="PANTHER" id="PTHR46552:SF1">
    <property type="entry name" value="NADH-UBIQUINONE OXIDOREDUCTASE CHAIN 2"/>
    <property type="match status" value="1"/>
</dbReference>
<keyword evidence="7 18" id="KW-0679">Respiratory chain</keyword>
<feature type="transmembrane region" description="Helical" evidence="18">
    <location>
        <begin position="194"/>
        <end position="213"/>
    </location>
</feature>
<evidence type="ECO:0000313" key="20">
    <source>
        <dbReference type="EMBL" id="QIB71360.1"/>
    </source>
</evidence>
<comment type="catalytic activity">
    <reaction evidence="17 18">
        <text>a ubiquinone + NADH + 5 H(+)(in) = a ubiquinol + NAD(+) + 4 H(+)(out)</text>
        <dbReference type="Rhea" id="RHEA:29091"/>
        <dbReference type="Rhea" id="RHEA-COMP:9565"/>
        <dbReference type="Rhea" id="RHEA-COMP:9566"/>
        <dbReference type="ChEBI" id="CHEBI:15378"/>
        <dbReference type="ChEBI" id="CHEBI:16389"/>
        <dbReference type="ChEBI" id="CHEBI:17976"/>
        <dbReference type="ChEBI" id="CHEBI:57540"/>
        <dbReference type="ChEBI" id="CHEBI:57945"/>
        <dbReference type="EC" id="7.1.1.2"/>
    </reaction>
</comment>
<evidence type="ECO:0000256" key="14">
    <source>
        <dbReference type="ARBA" id="ARBA00023075"/>
    </source>
</evidence>
<dbReference type="RefSeq" id="YP_009738127.1">
    <property type="nucleotide sequence ID" value="NC_046478.1"/>
</dbReference>
<dbReference type="PANTHER" id="PTHR46552">
    <property type="entry name" value="NADH-UBIQUINONE OXIDOREDUCTASE CHAIN 2"/>
    <property type="match status" value="1"/>
</dbReference>
<keyword evidence="9 18" id="KW-0999">Mitochondrion inner membrane</keyword>
<feature type="transmembrane region" description="Helical" evidence="18">
    <location>
        <begin position="92"/>
        <end position="110"/>
    </location>
</feature>
<name>A0A6C0U7W0_9INSE</name>
<evidence type="ECO:0000256" key="15">
    <source>
        <dbReference type="ARBA" id="ARBA00023128"/>
    </source>
</evidence>
<evidence type="ECO:0000256" key="11">
    <source>
        <dbReference type="ARBA" id="ARBA00022982"/>
    </source>
</evidence>
<reference evidence="20" key="1">
    <citation type="journal article" date="2019" name="Mitochondrial DNA Part B Resour">
        <title>The complete mitochondrial genome of Ctenolepisma villosa (Insecta: Zygentoma, Lepismatidae).</title>
        <authorList>
            <person name="Chen B."/>
            <person name="Dong F."/>
            <person name="Fang W."/>
            <person name="Xu J."/>
            <person name="Gu Y."/>
            <person name="Li M."/>
            <person name="Sun E."/>
        </authorList>
    </citation>
    <scope>NUCLEOTIDE SEQUENCE</scope>
</reference>
<evidence type="ECO:0000256" key="17">
    <source>
        <dbReference type="ARBA" id="ARBA00049551"/>
    </source>
</evidence>
<dbReference type="GeneID" id="44794092"/>
<evidence type="ECO:0000256" key="6">
    <source>
        <dbReference type="ARBA" id="ARBA00022448"/>
    </source>
</evidence>
<evidence type="ECO:0000256" key="7">
    <source>
        <dbReference type="ARBA" id="ARBA00022660"/>
    </source>
</evidence>
<evidence type="ECO:0000256" key="18">
    <source>
        <dbReference type="RuleBase" id="RU003403"/>
    </source>
</evidence>
<keyword evidence="16 18" id="KW-0472">Membrane</keyword>
<feature type="domain" description="NADH:quinone oxidoreductase/Mrp antiporter transmembrane" evidence="19">
    <location>
        <begin position="24"/>
        <end position="281"/>
    </location>
</feature>
<dbReference type="GO" id="GO:0005743">
    <property type="term" value="C:mitochondrial inner membrane"/>
    <property type="evidence" value="ECO:0007669"/>
    <property type="project" value="UniProtKB-SubCell"/>
</dbReference>
<evidence type="ECO:0000256" key="3">
    <source>
        <dbReference type="ARBA" id="ARBA00007012"/>
    </source>
</evidence>
<evidence type="ECO:0000256" key="8">
    <source>
        <dbReference type="ARBA" id="ARBA00022692"/>
    </source>
</evidence>
<dbReference type="GO" id="GO:0008137">
    <property type="term" value="F:NADH dehydrogenase (ubiquinone) activity"/>
    <property type="evidence" value="ECO:0007669"/>
    <property type="project" value="UniProtKB-EC"/>
</dbReference>
<evidence type="ECO:0000256" key="2">
    <source>
        <dbReference type="ARBA" id="ARBA00004448"/>
    </source>
</evidence>
<evidence type="ECO:0000256" key="1">
    <source>
        <dbReference type="ARBA" id="ARBA00003257"/>
    </source>
</evidence>
<feature type="transmembrane region" description="Helical" evidence="18">
    <location>
        <begin position="60"/>
        <end position="80"/>
    </location>
</feature>
<comment type="similarity">
    <text evidence="3 18">Belongs to the complex I subunit 2 family.</text>
</comment>
<comment type="subcellular location">
    <subcellularLocation>
        <location evidence="2 18">Mitochondrion inner membrane</location>
        <topology evidence="2 18">Multi-pass membrane protein</topology>
    </subcellularLocation>
</comment>
<keyword evidence="12 18" id="KW-1133">Transmembrane helix</keyword>
<keyword evidence="11 18" id="KW-0249">Electron transport</keyword>
<organism evidence="20">
    <name type="scientific">Ctenolepisma villosum</name>
    <dbReference type="NCBI Taxonomy" id="257043"/>
    <lineage>
        <taxon>Eukaryota</taxon>
        <taxon>Metazoa</taxon>
        <taxon>Ecdysozoa</taxon>
        <taxon>Arthropoda</taxon>
        <taxon>Hexapoda</taxon>
        <taxon>Insecta</taxon>
        <taxon>Zygentoma</taxon>
        <taxon>Lepismatidae</taxon>
        <taxon>Ctenolepisma</taxon>
    </lineage>
</organism>
<dbReference type="InterPro" id="IPR001750">
    <property type="entry name" value="ND/Mrp_TM"/>
</dbReference>
<dbReference type="AlphaFoldDB" id="A0A6C0U7W0"/>
<keyword evidence="15 18" id="KW-0496">Mitochondrion</keyword>
<feature type="transmembrane region" description="Helical" evidence="18">
    <location>
        <begin position="144"/>
        <end position="164"/>
    </location>
</feature>
<keyword evidence="8 18" id="KW-0812">Transmembrane</keyword>
<protein>
    <recommendedName>
        <fullName evidence="5 18">NADH-ubiquinone oxidoreductase chain 2</fullName>
        <ecNumber evidence="4 18">7.1.1.2</ecNumber>
    </recommendedName>
</protein>
<dbReference type="EC" id="7.1.1.2" evidence="4 18"/>
<evidence type="ECO:0000256" key="13">
    <source>
        <dbReference type="ARBA" id="ARBA00023027"/>
    </source>
</evidence>